<keyword evidence="1" id="KW-0963">Cytoplasm</keyword>
<feature type="region of interest" description="Disordered" evidence="4">
    <location>
        <begin position="1"/>
        <end position="24"/>
    </location>
</feature>
<dbReference type="GO" id="GO:0030163">
    <property type="term" value="P:protein catabolic process"/>
    <property type="evidence" value="ECO:0007669"/>
    <property type="project" value="InterPro"/>
</dbReference>
<dbReference type="InParanoid" id="F0VFF2"/>
<keyword evidence="3" id="KW-0012">Acyltransferase</keyword>
<dbReference type="VEuPathDB" id="ToxoDB:NCLIV_022350"/>
<feature type="region of interest" description="Disordered" evidence="4">
    <location>
        <begin position="388"/>
        <end position="407"/>
    </location>
</feature>
<feature type="compositionally biased region" description="Polar residues" evidence="4">
    <location>
        <begin position="104"/>
        <end position="117"/>
    </location>
</feature>
<feature type="region of interest" description="Disordered" evidence="4">
    <location>
        <begin position="97"/>
        <end position="233"/>
    </location>
</feature>
<dbReference type="OMA" id="LHQERCC"/>
<feature type="compositionally biased region" description="Basic and acidic residues" evidence="4">
    <location>
        <begin position="360"/>
        <end position="369"/>
    </location>
</feature>
<feature type="compositionally biased region" description="Basic and acidic residues" evidence="4">
    <location>
        <begin position="320"/>
        <end position="330"/>
    </location>
</feature>
<dbReference type="EMBL" id="LN714481">
    <property type="protein sequence ID" value="CEL66420.1"/>
    <property type="molecule type" value="Genomic_DNA"/>
</dbReference>
<feature type="compositionally biased region" description="Basic and acidic residues" evidence="4">
    <location>
        <begin position="9"/>
        <end position="21"/>
    </location>
</feature>
<dbReference type="SUPFAM" id="SSF55729">
    <property type="entry name" value="Acyl-CoA N-acyltransferases (Nat)"/>
    <property type="match status" value="2"/>
</dbReference>
<reference evidence="7" key="3">
    <citation type="journal article" date="2012" name="PLoS Pathog.">
        <title>Comparative genomics of the apicomplexan parasites Toxoplasma gondii and Neospora caninum: Coccidia differing in host range and transmission strategy.</title>
        <authorList>
            <person name="Reid A.J."/>
            <person name="Vermont S.J."/>
            <person name="Cotton J.A."/>
            <person name="Harris D."/>
            <person name="Hill-Cawthorne G.A."/>
            <person name="Konen-Waisman S."/>
            <person name="Latham S.M."/>
            <person name="Mourier T."/>
            <person name="Norton R."/>
            <person name="Quail M.A."/>
            <person name="Sanders M."/>
            <person name="Shanmugam D."/>
            <person name="Sohal A."/>
            <person name="Wasmuth J.D."/>
            <person name="Brunk B."/>
            <person name="Grigg M.E."/>
            <person name="Howard J.C."/>
            <person name="Parkinson J."/>
            <person name="Roos D.S."/>
            <person name="Trees A.J."/>
            <person name="Berriman M."/>
            <person name="Pain A."/>
            <person name="Wastling J.M."/>
        </authorList>
    </citation>
    <scope>NUCLEOTIDE SEQUENCE [LARGE SCALE GENOMIC DNA]</scope>
    <source>
        <strain evidence="7">Liverpool</strain>
    </source>
</reference>
<keyword evidence="2" id="KW-0808">Transferase</keyword>
<evidence type="ECO:0000313" key="5">
    <source>
        <dbReference type="EMBL" id="CBZ52446.1"/>
    </source>
</evidence>
<feature type="compositionally biased region" description="Basic and acidic residues" evidence="4">
    <location>
        <begin position="177"/>
        <end position="189"/>
    </location>
</feature>
<dbReference type="Gene3D" id="3.40.630.70">
    <property type="entry name" value="Leucyl/phenylalanyl-tRNA-protein transferase, C-terminal domain"/>
    <property type="match status" value="1"/>
</dbReference>
<organism evidence="5 7">
    <name type="scientific">Neospora caninum (strain Liverpool)</name>
    <dbReference type="NCBI Taxonomy" id="572307"/>
    <lineage>
        <taxon>Eukaryota</taxon>
        <taxon>Sar</taxon>
        <taxon>Alveolata</taxon>
        <taxon>Apicomplexa</taxon>
        <taxon>Conoidasida</taxon>
        <taxon>Coccidia</taxon>
        <taxon>Eucoccidiorida</taxon>
        <taxon>Eimeriorina</taxon>
        <taxon>Sarcocystidae</taxon>
        <taxon>Neospora</taxon>
    </lineage>
</organism>
<dbReference type="GO" id="GO:0008914">
    <property type="term" value="F:leucyl-tRNA--protein transferase activity"/>
    <property type="evidence" value="ECO:0007669"/>
    <property type="project" value="InterPro"/>
</dbReference>
<evidence type="ECO:0000256" key="1">
    <source>
        <dbReference type="ARBA" id="ARBA00022490"/>
    </source>
</evidence>
<proteinExistence type="predicted"/>
<protein>
    <recommendedName>
        <fullName evidence="8">Leucyl/phenylalanyl-tRNA protein transferase</fullName>
    </recommendedName>
</protein>
<dbReference type="PANTHER" id="PTHR30098:SF2">
    <property type="entry name" value="LEUCYL_PHENYLALANYL-TRNA--PROTEIN TRANSFERASE"/>
    <property type="match status" value="1"/>
</dbReference>
<evidence type="ECO:0000256" key="4">
    <source>
        <dbReference type="SAM" id="MobiDB-lite"/>
    </source>
</evidence>
<dbReference type="OrthoDB" id="2122564at2759"/>
<reference evidence="5" key="1">
    <citation type="submission" date="2011-02" db="EMBL/GenBank/DDBJ databases">
        <authorList>
            <person name="Aslett M."/>
        </authorList>
    </citation>
    <scope>NUCLEOTIDE SEQUENCE</scope>
    <source>
        <strain evidence="5">Liverpool</strain>
    </source>
</reference>
<accession>F0VFF2</accession>
<dbReference type="InterPro" id="IPR042203">
    <property type="entry name" value="Leu/Phe-tRNA_Trfase_C"/>
</dbReference>
<name>F0VFF2_NEOCL</name>
<dbReference type="RefSeq" id="XP_003882478.1">
    <property type="nucleotide sequence ID" value="XM_003882429.1"/>
</dbReference>
<feature type="region of interest" description="Disordered" evidence="4">
    <location>
        <begin position="317"/>
        <end position="379"/>
    </location>
</feature>
<evidence type="ECO:0000256" key="3">
    <source>
        <dbReference type="ARBA" id="ARBA00023315"/>
    </source>
</evidence>
<feature type="compositionally biased region" description="Basic and acidic residues" evidence="4">
    <location>
        <begin position="554"/>
        <end position="568"/>
    </location>
</feature>
<dbReference type="GeneID" id="13444526"/>
<keyword evidence="7" id="KW-1185">Reference proteome</keyword>
<dbReference type="Proteomes" id="UP000007494">
    <property type="component" value="Chromosome VIIa"/>
</dbReference>
<dbReference type="GO" id="GO:0005737">
    <property type="term" value="C:cytoplasm"/>
    <property type="evidence" value="ECO:0007669"/>
    <property type="project" value="TreeGrafter"/>
</dbReference>
<sequence length="674" mass="73133">MPGPESPEADPRAKTGDEPGRSYKLSPAEIGALLTRWRGLRNLPHLGEEHDLEDVASRVTAVQFPCDFLWSSVISAPFYARLLHAAFLPIGHRVKLKRPRGGKTRTSGVTSTDTASEANDAEAEAKGEAGSQGDGRKGACTAPAPAAEIPGEPPGKEEATAPLGDGRDETTSYGDSARARQAEEPKNPTDEDEKEEEEGSSEEESEASALTDEESGESDEDAKNEEETGHGEKEISARAALYILLPKLHQERCCLLLDQMMPHISRNTRKRAKRFCFSIDRDFDGVLEGCVKQHGEGWLYPPVREALRELQSQQLKRRKFREESGSEREAGNAQQTGRQNRGLLLGRNEREVSVHSIEVWTREDGEKHATPGTSEKCRLTAAHPRLPAKRGQIHSGPPSSAASSSCPSPACCASSSSPVPASPSVAPGCSPRSSRWRLCGGEIGVRVGGVYTSLTGFSSVSEAGNVQLAALGVLLKLTGVKLWDVGMELDYKKSLGALTLPRSEFLCLFRTARRIPAHPPLTTEAAARLLHAAEGDDGGGSAPRLGIGSPSGDENAKEDAKRASDAQRRSASQPSDPAGDTERPASPSCACLSREGGEMKEIGGTAQRERSLDQKDDTEEEEDATLLNCDRFIQIYRRAQEREEGRRQKEPNHCRETGDRKRRWGEKEKRKATA</sequence>
<dbReference type="AlphaFoldDB" id="F0VFF2"/>
<feature type="compositionally biased region" description="Low complexity" evidence="4">
    <location>
        <begin position="395"/>
        <end position="407"/>
    </location>
</feature>
<feature type="region of interest" description="Disordered" evidence="4">
    <location>
        <begin position="533"/>
        <end position="626"/>
    </location>
</feature>
<feature type="compositionally biased region" description="Basic and acidic residues" evidence="4">
    <location>
        <begin position="154"/>
        <end position="170"/>
    </location>
</feature>
<feature type="compositionally biased region" description="Acidic residues" evidence="4">
    <location>
        <begin position="190"/>
        <end position="224"/>
    </location>
</feature>
<evidence type="ECO:0008006" key="8">
    <source>
        <dbReference type="Google" id="ProtNLM"/>
    </source>
</evidence>
<evidence type="ECO:0000313" key="6">
    <source>
        <dbReference type="EMBL" id="CEL66420.1"/>
    </source>
</evidence>
<reference evidence="6" key="4">
    <citation type="journal article" date="2015" name="PLoS ONE">
        <title>Comprehensive Evaluation of Toxoplasma gondii VEG and Neospora caninum LIV Genomes with Tachyzoite Stage Transcriptome and Proteome Defines Novel Transcript Features.</title>
        <authorList>
            <person name="Ramaprasad A."/>
            <person name="Mourier T."/>
            <person name="Naeem R."/>
            <person name="Malas T.B."/>
            <person name="Moussa E."/>
            <person name="Panigrahi A."/>
            <person name="Vermont S.J."/>
            <person name="Otto T.D."/>
            <person name="Wastling J."/>
            <person name="Pain A."/>
        </authorList>
    </citation>
    <scope>NUCLEOTIDE SEQUENCE</scope>
    <source>
        <strain evidence="6">Liverpool</strain>
    </source>
</reference>
<gene>
    <name evidence="6" type="ORF">BN1204_022350</name>
    <name evidence="5" type="ORF">NCLIV_022350</name>
</gene>
<feature type="region of interest" description="Disordered" evidence="4">
    <location>
        <begin position="640"/>
        <end position="674"/>
    </location>
</feature>
<evidence type="ECO:0000256" key="2">
    <source>
        <dbReference type="ARBA" id="ARBA00022679"/>
    </source>
</evidence>
<feature type="compositionally biased region" description="Basic and acidic residues" evidence="4">
    <location>
        <begin position="595"/>
        <end position="615"/>
    </location>
</feature>
<dbReference type="InterPro" id="IPR004616">
    <property type="entry name" value="Leu/Phe-tRNA_Trfase"/>
</dbReference>
<dbReference type="EMBL" id="FR823388">
    <property type="protein sequence ID" value="CBZ52446.1"/>
    <property type="molecule type" value="Genomic_DNA"/>
</dbReference>
<dbReference type="PANTHER" id="PTHR30098">
    <property type="entry name" value="LEUCYL/PHENYLALANYL-TRNA--PROTEIN TRANSFERASE"/>
    <property type="match status" value="1"/>
</dbReference>
<reference evidence="5" key="2">
    <citation type="submission" date="2011-03" db="EMBL/GenBank/DDBJ databases">
        <title>Comparative genomics and transcriptomics of Neospora caninum and Toxoplasma gondii.</title>
        <authorList>
            <person name="Reid A.J."/>
            <person name="Sohal A."/>
            <person name="Harris D."/>
            <person name="Quail M."/>
            <person name="Sanders M."/>
            <person name="Berriman M."/>
            <person name="Wastling J.M."/>
            <person name="Pain A."/>
        </authorList>
    </citation>
    <scope>NUCLEOTIDE SEQUENCE</scope>
    <source>
        <strain evidence="5">Liverpool</strain>
    </source>
</reference>
<dbReference type="InterPro" id="IPR016181">
    <property type="entry name" value="Acyl_CoA_acyltransferase"/>
</dbReference>
<dbReference type="eggNOG" id="ENOG502RQIP">
    <property type="taxonomic scope" value="Eukaryota"/>
</dbReference>
<dbReference type="Pfam" id="PF03588">
    <property type="entry name" value="Leu_Phe_trans"/>
    <property type="match status" value="2"/>
</dbReference>
<evidence type="ECO:0000313" key="7">
    <source>
        <dbReference type="Proteomes" id="UP000007494"/>
    </source>
</evidence>